<dbReference type="SUPFAM" id="SSF81301">
    <property type="entry name" value="Nucleotidyltransferase"/>
    <property type="match status" value="1"/>
</dbReference>
<gene>
    <name evidence="4" type="ORF">DA73_0232510</name>
    <name evidence="3" type="ORF">DA73_0400006420</name>
</gene>
<evidence type="ECO:0000313" key="4">
    <source>
        <dbReference type="EMBL" id="KIE09138.1"/>
    </source>
</evidence>
<proteinExistence type="predicted"/>
<reference evidence="3" key="2">
    <citation type="submission" date="2019-11" db="EMBL/GenBank/DDBJ databases">
        <title>Improved Assembly of Tolypothrix boutellei genome.</title>
        <authorList>
            <person name="Sarangi A.N."/>
            <person name="Mukherjee M."/>
            <person name="Ghosh S."/>
            <person name="Singh D."/>
            <person name="Das A."/>
            <person name="Kant S."/>
            <person name="Prusty A."/>
            <person name="Tripathy S."/>
        </authorList>
    </citation>
    <scope>NUCLEOTIDE SEQUENCE</scope>
    <source>
        <strain evidence="3">VB521301</strain>
    </source>
</reference>
<dbReference type="CDD" id="cd05403">
    <property type="entry name" value="NT_KNTase_like"/>
    <property type="match status" value="1"/>
</dbReference>
<protein>
    <submittedName>
        <fullName evidence="4">DNA polymerase subunit beta</fullName>
    </submittedName>
    <submittedName>
        <fullName evidence="3">DUF4037 domain-containing protein</fullName>
    </submittedName>
</protein>
<dbReference type="Proteomes" id="UP000029738">
    <property type="component" value="Unassembled WGS sequence"/>
</dbReference>
<dbReference type="OrthoDB" id="5176171at2"/>
<dbReference type="RefSeq" id="WP_050046358.1">
    <property type="nucleotide sequence ID" value="NZ_JHEG04000001.1"/>
</dbReference>
<feature type="domain" description="DUF4037" evidence="2">
    <location>
        <begin position="147"/>
        <end position="222"/>
    </location>
</feature>
<reference evidence="4" key="1">
    <citation type="journal article" date="2015" name="Genome Announc.">
        <title>Draft Genome Sequence of Tolypothrix boutellei Strain VB521301.</title>
        <authorList>
            <person name="Chandrababunaidu M.M."/>
            <person name="Singh D."/>
            <person name="Sen D."/>
            <person name="Bhan S."/>
            <person name="Das S."/>
            <person name="Gupta A."/>
            <person name="Adhikary S.P."/>
            <person name="Tripathy S."/>
        </authorList>
    </citation>
    <scope>NUCLEOTIDE SEQUENCE</scope>
    <source>
        <strain evidence="4">VB521301</strain>
    </source>
</reference>
<dbReference type="Pfam" id="PF13228">
    <property type="entry name" value="DUF4037"/>
    <property type="match status" value="1"/>
</dbReference>
<dbReference type="Gene3D" id="3.30.460.10">
    <property type="entry name" value="Beta Polymerase, domain 2"/>
    <property type="match status" value="1"/>
</dbReference>
<dbReference type="InterPro" id="IPR002934">
    <property type="entry name" value="Polymerase_NTP_transf_dom"/>
</dbReference>
<dbReference type="EMBL" id="JHEG02000058">
    <property type="protein sequence ID" value="KIE09138.1"/>
    <property type="molecule type" value="Genomic_DNA"/>
</dbReference>
<name>A0A0C1QZY7_9CYAN</name>
<evidence type="ECO:0000313" key="3">
    <source>
        <dbReference type="EMBL" id="KAF3885140.1"/>
    </source>
</evidence>
<dbReference type="STRING" id="1479485.DA73_0232510"/>
<dbReference type="Pfam" id="PF01909">
    <property type="entry name" value="NTP_transf_2"/>
    <property type="match status" value="1"/>
</dbReference>
<evidence type="ECO:0000313" key="5">
    <source>
        <dbReference type="Proteomes" id="UP000029738"/>
    </source>
</evidence>
<comment type="caution">
    <text evidence="4">The sequence shown here is derived from an EMBL/GenBank/DDBJ whole genome shotgun (WGS) entry which is preliminary data.</text>
</comment>
<accession>A0A0C1QZY7</accession>
<evidence type="ECO:0000259" key="1">
    <source>
        <dbReference type="Pfam" id="PF01909"/>
    </source>
</evidence>
<organism evidence="4">
    <name type="scientific">Tolypothrix bouteillei VB521301</name>
    <dbReference type="NCBI Taxonomy" id="1479485"/>
    <lineage>
        <taxon>Bacteria</taxon>
        <taxon>Bacillati</taxon>
        <taxon>Cyanobacteriota</taxon>
        <taxon>Cyanophyceae</taxon>
        <taxon>Nostocales</taxon>
        <taxon>Tolypothrichaceae</taxon>
        <taxon>Tolypothrix</taxon>
    </lineage>
</organism>
<dbReference type="AlphaFoldDB" id="A0A0C1QZY7"/>
<keyword evidence="5" id="KW-1185">Reference proteome</keyword>
<dbReference type="InterPro" id="IPR025117">
    <property type="entry name" value="DUF4037"/>
</dbReference>
<feature type="domain" description="Polymerase nucleotidyl transferase" evidence="1">
    <location>
        <begin position="12"/>
        <end position="76"/>
    </location>
</feature>
<dbReference type="EMBL" id="JHEG04000001">
    <property type="protein sequence ID" value="KAF3885140.1"/>
    <property type="molecule type" value="Genomic_DNA"/>
</dbReference>
<dbReference type="GO" id="GO:0016779">
    <property type="term" value="F:nucleotidyltransferase activity"/>
    <property type="evidence" value="ECO:0007669"/>
    <property type="project" value="InterPro"/>
</dbReference>
<evidence type="ECO:0000259" key="2">
    <source>
        <dbReference type="Pfam" id="PF13228"/>
    </source>
</evidence>
<dbReference type="InterPro" id="IPR043519">
    <property type="entry name" value="NT_sf"/>
</dbReference>
<sequence length="285" mass="31401">MNRQLPQFIHPIVERLQSIHGIAAIALGGSRARGNHTQKSDVDLGIYYLPDNPLDVAALNHLASKIDDDRRANLITPIGGWGKWINGGGWLRIEGVPVDFLYRDVIQVNRVIDDCHAGQIAIDYQPGHPHGFVSSIYMGEVAHCLPLYDPNGVLAALKAKTTPYPTQLQQAIVNMFAWEISFSLFVAQKAVARGDVAYAAGCCFRSVACMNQVLFALNGEYLLNEKGAVAIANNFALCPQNYQPRIESVFAKLASDAKSLGDAISILERIERDLSQWYGDRRLVI</sequence>